<evidence type="ECO:0000256" key="12">
    <source>
        <dbReference type="ARBA" id="ARBA00022949"/>
    </source>
</evidence>
<accession>A0A8J2P5K3</accession>
<dbReference type="Pfam" id="PF07714">
    <property type="entry name" value="PK_Tyr_Ser-Thr"/>
    <property type="match status" value="1"/>
</dbReference>
<evidence type="ECO:0000256" key="18">
    <source>
        <dbReference type="ARBA" id="ARBA00061333"/>
    </source>
</evidence>
<dbReference type="EMBL" id="CAJVCH010220208">
    <property type="protein sequence ID" value="CAG7731839.1"/>
    <property type="molecule type" value="Genomic_DNA"/>
</dbReference>
<dbReference type="CDD" id="cd14473">
    <property type="entry name" value="FERM_B-lobe"/>
    <property type="match status" value="1"/>
</dbReference>
<evidence type="ECO:0000256" key="19">
    <source>
        <dbReference type="PROSITE-ProRule" id="PRU10141"/>
    </source>
</evidence>
<dbReference type="InterPro" id="IPR000299">
    <property type="entry name" value="FERM_domain"/>
</dbReference>
<dbReference type="InterPro" id="IPR019748">
    <property type="entry name" value="FERM_central"/>
</dbReference>
<keyword evidence="6" id="KW-1003">Cell membrane</keyword>
<dbReference type="Pfam" id="PF03623">
    <property type="entry name" value="Focal_AT"/>
    <property type="match status" value="1"/>
</dbReference>
<evidence type="ECO:0000256" key="11">
    <source>
        <dbReference type="ARBA" id="ARBA00022840"/>
    </source>
</evidence>
<comment type="subcellular location">
    <subcellularLocation>
        <location evidence="1">Cell junction</location>
        <location evidence="1">Focal adhesion</location>
    </subcellularLocation>
    <subcellularLocation>
        <location evidence="3">Cell membrane</location>
        <topology evidence="3">Peripheral membrane protein</topology>
        <orientation evidence="3">Cytoplasmic side</orientation>
    </subcellularLocation>
    <subcellularLocation>
        <location evidence="2">Cell projection</location>
    </subcellularLocation>
    <subcellularLocation>
        <location evidence="4">Cytoplasm</location>
    </subcellularLocation>
</comment>
<dbReference type="Proteomes" id="UP000708208">
    <property type="component" value="Unassembled WGS sequence"/>
</dbReference>
<dbReference type="GO" id="GO:0009887">
    <property type="term" value="P:animal organ morphogenesis"/>
    <property type="evidence" value="ECO:0007669"/>
    <property type="project" value="UniProtKB-ARBA"/>
</dbReference>
<dbReference type="PROSITE" id="PS00109">
    <property type="entry name" value="PROTEIN_KINASE_TYR"/>
    <property type="match status" value="1"/>
</dbReference>
<keyword evidence="11 19" id="KW-0067">ATP-binding</keyword>
<dbReference type="GO" id="GO:0030182">
    <property type="term" value="P:neuron differentiation"/>
    <property type="evidence" value="ECO:0007669"/>
    <property type="project" value="UniProtKB-ARBA"/>
</dbReference>
<dbReference type="PANTHER" id="PTHR46221:SF9">
    <property type="entry name" value="NON-SPECIFIC PROTEIN-TYROSINE KINASE"/>
    <property type="match status" value="1"/>
</dbReference>
<comment type="caution">
    <text evidence="23">The sequence shown here is derived from an EMBL/GenBank/DDBJ whole genome shotgun (WGS) entry which is preliminary data.</text>
</comment>
<dbReference type="Pfam" id="PF00373">
    <property type="entry name" value="FERM_M"/>
    <property type="match status" value="1"/>
</dbReference>
<feature type="region of interest" description="Disordered" evidence="20">
    <location>
        <begin position="458"/>
        <end position="487"/>
    </location>
</feature>
<keyword evidence="15" id="KW-0829">Tyrosine-protein kinase</keyword>
<evidence type="ECO:0000256" key="5">
    <source>
        <dbReference type="ARBA" id="ARBA00011903"/>
    </source>
</evidence>
<evidence type="ECO:0000256" key="16">
    <source>
        <dbReference type="ARBA" id="ARBA00023273"/>
    </source>
</evidence>
<evidence type="ECO:0000256" key="8">
    <source>
        <dbReference type="ARBA" id="ARBA00022679"/>
    </source>
</evidence>
<proteinExistence type="inferred from homology"/>
<keyword evidence="16" id="KW-0966">Cell projection</keyword>
<dbReference type="PROSITE" id="PS50011">
    <property type="entry name" value="PROTEIN_KINASE_DOM"/>
    <property type="match status" value="1"/>
</dbReference>
<feature type="binding site" evidence="19">
    <location>
        <position position="549"/>
    </location>
    <ligand>
        <name>ATP</name>
        <dbReference type="ChEBI" id="CHEBI:30616"/>
    </ligand>
</feature>
<evidence type="ECO:0000259" key="22">
    <source>
        <dbReference type="PROSITE" id="PS50057"/>
    </source>
</evidence>
<feature type="region of interest" description="Disordered" evidence="20">
    <location>
        <begin position="784"/>
        <end position="835"/>
    </location>
</feature>
<evidence type="ECO:0000256" key="6">
    <source>
        <dbReference type="ARBA" id="ARBA00022475"/>
    </source>
</evidence>
<dbReference type="GO" id="GO:0005524">
    <property type="term" value="F:ATP binding"/>
    <property type="evidence" value="ECO:0007669"/>
    <property type="project" value="UniProtKB-UniRule"/>
</dbReference>
<feature type="compositionally biased region" description="Polar residues" evidence="20">
    <location>
        <begin position="794"/>
        <end position="805"/>
    </location>
</feature>
<dbReference type="FunFam" id="3.30.200.20:FF:000194">
    <property type="entry name" value="protein-tyrosine kinase 2-beta isoform X1"/>
    <property type="match status" value="1"/>
</dbReference>
<dbReference type="InterPro" id="IPR020635">
    <property type="entry name" value="Tyr_kinase_cat_dom"/>
</dbReference>
<dbReference type="GO" id="GO:0005886">
    <property type="term" value="C:plasma membrane"/>
    <property type="evidence" value="ECO:0007669"/>
    <property type="project" value="UniProtKB-SubCell"/>
</dbReference>
<dbReference type="PROSITE" id="PS00107">
    <property type="entry name" value="PROTEIN_KINASE_ATP"/>
    <property type="match status" value="1"/>
</dbReference>
<evidence type="ECO:0000256" key="9">
    <source>
        <dbReference type="ARBA" id="ARBA00022741"/>
    </source>
</evidence>
<keyword evidence="7" id="KW-0963">Cytoplasm</keyword>
<keyword evidence="10" id="KW-0418">Kinase</keyword>
<reference evidence="23" key="1">
    <citation type="submission" date="2021-06" db="EMBL/GenBank/DDBJ databases">
        <authorList>
            <person name="Hodson N. C."/>
            <person name="Mongue J. A."/>
            <person name="Jaron S. K."/>
        </authorList>
    </citation>
    <scope>NUCLEOTIDE SEQUENCE</scope>
</reference>
<dbReference type="FunFam" id="1.10.510.10:FF:000039">
    <property type="entry name" value="Focal adhesion kinase, isoform D"/>
    <property type="match status" value="1"/>
</dbReference>
<evidence type="ECO:0000256" key="7">
    <source>
        <dbReference type="ARBA" id="ARBA00022490"/>
    </source>
</evidence>
<dbReference type="InterPro" id="IPR041784">
    <property type="entry name" value="FAK1/PYK2_FERM_C"/>
</dbReference>
<dbReference type="SMART" id="SM00219">
    <property type="entry name" value="TyrKc"/>
    <property type="match status" value="1"/>
</dbReference>
<feature type="compositionally biased region" description="Low complexity" evidence="20">
    <location>
        <begin position="466"/>
        <end position="480"/>
    </location>
</feature>
<keyword evidence="12" id="KW-0965">Cell junction</keyword>
<dbReference type="InterPro" id="IPR017441">
    <property type="entry name" value="Protein_kinase_ATP_BS"/>
</dbReference>
<keyword evidence="8" id="KW-0808">Transferase</keyword>
<comment type="similarity">
    <text evidence="18">Belongs to the protein kinase superfamily. Tyr protein kinase family. Fes/fps subfamily.</text>
</comment>
<evidence type="ECO:0000313" key="24">
    <source>
        <dbReference type="Proteomes" id="UP000708208"/>
    </source>
</evidence>
<feature type="compositionally biased region" description="Basic and acidic residues" evidence="20">
    <location>
        <begin position="784"/>
        <end position="793"/>
    </location>
</feature>
<comment type="catalytic activity">
    <reaction evidence="17">
        <text>L-tyrosyl-[protein] + ATP = O-phospho-L-tyrosyl-[protein] + ADP + H(+)</text>
        <dbReference type="Rhea" id="RHEA:10596"/>
        <dbReference type="Rhea" id="RHEA-COMP:10136"/>
        <dbReference type="Rhea" id="RHEA-COMP:20101"/>
        <dbReference type="ChEBI" id="CHEBI:15378"/>
        <dbReference type="ChEBI" id="CHEBI:30616"/>
        <dbReference type="ChEBI" id="CHEBI:46858"/>
        <dbReference type="ChEBI" id="CHEBI:61978"/>
        <dbReference type="ChEBI" id="CHEBI:456216"/>
        <dbReference type="EC" id="2.7.10.2"/>
    </reaction>
</comment>
<evidence type="ECO:0000259" key="21">
    <source>
        <dbReference type="PROSITE" id="PS50011"/>
    </source>
</evidence>
<dbReference type="Pfam" id="PF21477">
    <property type="entry name" value="FERM_C_FAK1"/>
    <property type="match status" value="1"/>
</dbReference>
<evidence type="ECO:0000256" key="20">
    <source>
        <dbReference type="SAM" id="MobiDB-lite"/>
    </source>
</evidence>
<dbReference type="GO" id="GO:0005925">
    <property type="term" value="C:focal adhesion"/>
    <property type="evidence" value="ECO:0007669"/>
    <property type="project" value="UniProtKB-SubCell"/>
</dbReference>
<keyword evidence="9 19" id="KW-0547">Nucleotide-binding</keyword>
<evidence type="ECO:0000313" key="23">
    <source>
        <dbReference type="EMBL" id="CAG7731839.1"/>
    </source>
</evidence>
<dbReference type="InterPro" id="IPR041390">
    <property type="entry name" value="FADK_N"/>
</dbReference>
<dbReference type="GO" id="GO:0007172">
    <property type="term" value="P:signal complex assembly"/>
    <property type="evidence" value="ECO:0007669"/>
    <property type="project" value="InterPro"/>
</dbReference>
<feature type="compositionally biased region" description="Polar residues" evidence="20">
    <location>
        <begin position="69"/>
        <end position="80"/>
    </location>
</feature>
<evidence type="ECO:0000256" key="3">
    <source>
        <dbReference type="ARBA" id="ARBA00004413"/>
    </source>
</evidence>
<evidence type="ECO:0000256" key="15">
    <source>
        <dbReference type="ARBA" id="ARBA00023137"/>
    </source>
</evidence>
<keyword evidence="14" id="KW-0472">Membrane</keyword>
<organism evidence="23 24">
    <name type="scientific">Allacma fusca</name>
    <dbReference type="NCBI Taxonomy" id="39272"/>
    <lineage>
        <taxon>Eukaryota</taxon>
        <taxon>Metazoa</taxon>
        <taxon>Ecdysozoa</taxon>
        <taxon>Arthropoda</taxon>
        <taxon>Hexapoda</taxon>
        <taxon>Collembola</taxon>
        <taxon>Symphypleona</taxon>
        <taxon>Sminthuridae</taxon>
        <taxon>Allacma</taxon>
    </lineage>
</organism>
<evidence type="ECO:0000256" key="17">
    <source>
        <dbReference type="ARBA" id="ARBA00051245"/>
    </source>
</evidence>
<dbReference type="AlphaFoldDB" id="A0A8J2P5K3"/>
<protein>
    <recommendedName>
        <fullName evidence="5">non-specific protein-tyrosine kinase</fullName>
        <ecNumber evidence="5">2.7.10.2</ecNumber>
    </recommendedName>
</protein>
<dbReference type="InterPro" id="IPR008266">
    <property type="entry name" value="Tyr_kinase_AS"/>
</dbReference>
<dbReference type="InterPro" id="IPR005189">
    <property type="entry name" value="Focal_adhesion_kin_target_dom"/>
</dbReference>
<feature type="domain" description="Protein kinase" evidence="21">
    <location>
        <begin position="517"/>
        <end position="776"/>
    </location>
</feature>
<dbReference type="InterPro" id="IPR001245">
    <property type="entry name" value="Ser-Thr/Tyr_kinase_cat_dom"/>
</dbReference>
<dbReference type="EC" id="2.7.10.2" evidence="5"/>
<feature type="region of interest" description="Disordered" evidence="20">
    <location>
        <begin position="922"/>
        <end position="952"/>
    </location>
</feature>
<evidence type="ECO:0000256" key="14">
    <source>
        <dbReference type="ARBA" id="ARBA00023136"/>
    </source>
</evidence>
<dbReference type="InterPro" id="IPR000719">
    <property type="entry name" value="Prot_kinase_dom"/>
</dbReference>
<dbReference type="InterPro" id="IPR019749">
    <property type="entry name" value="Band_41_domain"/>
</dbReference>
<dbReference type="OrthoDB" id="9976756at2759"/>
<feature type="region of interest" description="Disordered" evidence="20">
    <location>
        <begin position="64"/>
        <end position="102"/>
    </location>
</feature>
<gene>
    <name evidence="23" type="ORF">AFUS01_LOCUS20402</name>
</gene>
<evidence type="ECO:0000256" key="13">
    <source>
        <dbReference type="ARBA" id="ARBA00022999"/>
    </source>
</evidence>
<dbReference type="CDD" id="cd05056">
    <property type="entry name" value="PTKc_FAK"/>
    <property type="match status" value="1"/>
</dbReference>
<name>A0A8J2P5K3_9HEXA</name>
<dbReference type="SMART" id="SM00295">
    <property type="entry name" value="B41"/>
    <property type="match status" value="1"/>
</dbReference>
<dbReference type="PROSITE" id="PS50057">
    <property type="entry name" value="FERM_3"/>
    <property type="match status" value="1"/>
</dbReference>
<evidence type="ECO:0000256" key="10">
    <source>
        <dbReference type="ARBA" id="ARBA00022777"/>
    </source>
</evidence>
<evidence type="ECO:0000256" key="2">
    <source>
        <dbReference type="ARBA" id="ARBA00004316"/>
    </source>
</evidence>
<evidence type="ECO:0000256" key="4">
    <source>
        <dbReference type="ARBA" id="ARBA00004496"/>
    </source>
</evidence>
<dbReference type="Pfam" id="PF18038">
    <property type="entry name" value="FERM_N_2"/>
    <property type="match status" value="1"/>
</dbReference>
<evidence type="ECO:0000256" key="1">
    <source>
        <dbReference type="ARBA" id="ARBA00004246"/>
    </source>
</evidence>
<dbReference type="InterPro" id="IPR049385">
    <property type="entry name" value="FAK1-like_FERM_C"/>
</dbReference>
<keyword evidence="24" id="KW-1185">Reference proteome</keyword>
<dbReference type="GO" id="GO:0005737">
    <property type="term" value="C:cytoplasm"/>
    <property type="evidence" value="ECO:0007669"/>
    <property type="project" value="UniProtKB-SubCell"/>
</dbReference>
<dbReference type="GO" id="GO:0042995">
    <property type="term" value="C:cell projection"/>
    <property type="evidence" value="ECO:0007669"/>
    <property type="project" value="UniProtKB-SubCell"/>
</dbReference>
<dbReference type="CDD" id="cd13190">
    <property type="entry name" value="FERM_C_FAK1"/>
    <property type="match status" value="1"/>
</dbReference>
<sequence length="1124" mass="127257">MEDGIATHEITPVLIFLFFPFPVHVYFVPSYSPPPIVANYGNVEVQVREVTNILNFRVSIRDDEPRKSPTMSSKDVTSSPARKGSASAAVGGRKAPVDTTATLPAIPRPNSEFCAGSNLELLDPNNVPDNKTTLKIHLVDGGFNVVKCSDTTDIKGIIQLLTTRLAPSSSRVYQHLFTLRLNHPTTKELYWLHPDMTIYQVREKYEKKHPSSEWRYELRIRYFVSDLKDLHEKDIVTFYYLYDQVKDDYLSREYTSALNQDVALQLCCLAMRHYFKDMQHIALDKKSNLEYIEKDIGLHKFLPKTVLSSVKQKALRKLIQQNFKKFVNISSNECMLHFLETVKSVLRYDQEKFQCVLGSGWSVPIELLVGPEDGISYLTERAIEATKAADFGAVKSIQTLVSECEAHRKAVLQLKISGASEYLTITCPSLTKAESMADLIDGYCRLLSPSHASLWTRKDAHPPRYRQGSSSRNPSGSNSPVDSNKHPLMDDYAEIVDEDGDYSIPASHDYELDRLCVELGDIIGQGQFGDVHQGWFRTKEAEKIPVAVKTCKLDADAATRDRFLEEAYIMQQFDHPHIVKLIGICSDTPIWIVMELAKYGEMRSYLQSHKHALDLATLILYAFQLSTALSYLESKKFVHRDIAARNVLVSAQDCVKLGDFGLSRWISEDQCYYKASKGKLPIKWLSPESVNFRQFNSKSDVWMFGVCIWEILMFGVKPFAGVQNNDVIGKIENGERLPLPPNCPPRLYALMSQCWAYEPSKRPGFQQLKESLYDILIEERQQQKDMARRENRRLQTMSWASSASDEQAPPKPPRLDRPPVLGESQQQQVQNPNPTTYIVAQNPEVLSQILRESETRGLNPAAYTTPASAFNTLADPKMGTDNTSDVEMRYKYELEQKLREQQKQSEEDGRWLAEEENNLRKRLSITTSTSDRSDSECGDIPNGSPGFAQIGDSTVLNGATEDKAIIVKKMEPTPTADLDRTNDRVYDSTTSVVRAIMELSQGVQQTGKVEYLEFVRKVGLQLRNLLGSVDDLVTFFPDNAKHEVEMAHQVLSKDMKDLVNAMRLAEKYSSTTLDMEYRKGMLSAAHVLAMDAKNLLDVVDSIRMKCPQVEEHIQKNSGQRVGVH</sequence>
<feature type="domain" description="FERM" evidence="22">
    <location>
        <begin position="132"/>
        <end position="451"/>
    </location>
</feature>
<dbReference type="PANTHER" id="PTHR46221">
    <property type="entry name" value="FERM AND PDZ DOMAIN-CONTAINING PROTEIN FAMILY MEMBER"/>
    <property type="match status" value="1"/>
</dbReference>
<dbReference type="GO" id="GO:0004715">
    <property type="term" value="F:non-membrane spanning protein tyrosine kinase activity"/>
    <property type="evidence" value="ECO:0007669"/>
    <property type="project" value="UniProtKB-EC"/>
</dbReference>
<keyword evidence="13" id="KW-0727">SH2 domain</keyword>